<dbReference type="AlphaFoldDB" id="A0A3M9MGW3"/>
<evidence type="ECO:0000313" key="2">
    <source>
        <dbReference type="EMBL" id="RNI24387.1"/>
    </source>
</evidence>
<reference evidence="2 3" key="1">
    <citation type="submission" date="2018-11" db="EMBL/GenBank/DDBJ databases">
        <title>Draft genome of Simplicispira Flexivirga sp. BO-16.</title>
        <authorList>
            <person name="Im W.T."/>
        </authorList>
    </citation>
    <scope>NUCLEOTIDE SEQUENCE [LARGE SCALE GENOMIC DNA]</scope>
    <source>
        <strain evidence="2 3">BO-16</strain>
    </source>
</reference>
<evidence type="ECO:0000259" key="1">
    <source>
        <dbReference type="Pfam" id="PF01609"/>
    </source>
</evidence>
<dbReference type="Proteomes" id="UP000271678">
    <property type="component" value="Unassembled WGS sequence"/>
</dbReference>
<protein>
    <submittedName>
        <fullName evidence="2">IS4/IS5 family transposase</fullName>
    </submittedName>
</protein>
<evidence type="ECO:0000313" key="3">
    <source>
        <dbReference type="Proteomes" id="UP000271678"/>
    </source>
</evidence>
<feature type="domain" description="Transposase IS4-like" evidence="1">
    <location>
        <begin position="160"/>
        <end position="243"/>
    </location>
</feature>
<dbReference type="EMBL" id="RJJQ01000003">
    <property type="protein sequence ID" value="RNI24387.1"/>
    <property type="molecule type" value="Genomic_DNA"/>
</dbReference>
<gene>
    <name evidence="2" type="ORF">EFY87_05360</name>
</gene>
<proteinExistence type="predicted"/>
<keyword evidence="3" id="KW-1185">Reference proteome</keyword>
<name>A0A3M9MGW3_9MICO</name>
<dbReference type="InterPro" id="IPR002559">
    <property type="entry name" value="Transposase_11"/>
</dbReference>
<dbReference type="GO" id="GO:0003677">
    <property type="term" value="F:DNA binding"/>
    <property type="evidence" value="ECO:0007669"/>
    <property type="project" value="InterPro"/>
</dbReference>
<accession>A0A3M9MGW3</accession>
<dbReference type="Pfam" id="PF01609">
    <property type="entry name" value="DDE_Tnp_1"/>
    <property type="match status" value="1"/>
</dbReference>
<comment type="caution">
    <text evidence="2">The sequence shown here is derived from an EMBL/GenBank/DDBJ whole genome shotgun (WGS) entry which is preliminary data.</text>
</comment>
<dbReference type="GO" id="GO:0004803">
    <property type="term" value="F:transposase activity"/>
    <property type="evidence" value="ECO:0007669"/>
    <property type="project" value="InterPro"/>
</dbReference>
<sequence length="265" mass="29193">MPPRDRGGCRRPSRRGGGSMLPTEDLFVYVYVLVDDAIAADSIHIPTRPGPAPACSDAELLTIALVRHLLGRRSEAGFLAEVTRDWAGLFPVLPHQSEANRRIRWLWAAFEQLRVALAGRLPVDDCAQIDTSALPVKHPSRVRGPDGWLGPNGLHARFGRDAAHGEWFYGFRLAIKTDLGSRFVRAWSIVPAAVNERDVATDLLNANPPPRDLLCDKGFNGKAFAASQAERGTAVLVPPTKKQRASMPRILQKIIAWRPTDFVDT</sequence>
<dbReference type="GO" id="GO:0006313">
    <property type="term" value="P:DNA transposition"/>
    <property type="evidence" value="ECO:0007669"/>
    <property type="project" value="InterPro"/>
</dbReference>
<organism evidence="2 3">
    <name type="scientific">Flexivirga caeni</name>
    <dbReference type="NCBI Taxonomy" id="2294115"/>
    <lineage>
        <taxon>Bacteria</taxon>
        <taxon>Bacillati</taxon>
        <taxon>Actinomycetota</taxon>
        <taxon>Actinomycetes</taxon>
        <taxon>Micrococcales</taxon>
        <taxon>Dermacoccaceae</taxon>
        <taxon>Flexivirga</taxon>
    </lineage>
</organism>